<sequence length="238" mass="25964">MAMYRLFEAMHEMKAALMMVVVQVAFAGVNILYKLAASDGMNLSVVIAYRFMFATAVLAPLAFFLERKSRTKITWTVLVQAFFCALFGGSMGQNLYLASLSMTSATYASAMANLVPAVTFVLAVSLGLEKVRVRTVAGKAKAAGTLMGIGGAMLLTFYKGAEVNLWSTHVNLLRHVAGTPRGQVGSSDLLLGSLLAVASCFCYAAWLIIQVGLCLFFSIRYVSTFLWILLRFTVWRSF</sequence>
<evidence type="ECO:0000256" key="6">
    <source>
        <dbReference type="RuleBase" id="RU363077"/>
    </source>
</evidence>
<accession>A0A059BAB5</accession>
<dbReference type="OMA" id="AMEWMES"/>
<dbReference type="EMBL" id="KK198759">
    <property type="protein sequence ID" value="KCW63053.1"/>
    <property type="molecule type" value="Genomic_DNA"/>
</dbReference>
<proteinExistence type="inferred from homology"/>
<keyword evidence="4 6" id="KW-1133">Transmembrane helix</keyword>
<reference evidence="8" key="1">
    <citation type="submission" date="2013-07" db="EMBL/GenBank/DDBJ databases">
        <title>The genome of Eucalyptus grandis.</title>
        <authorList>
            <person name="Schmutz J."/>
            <person name="Hayes R."/>
            <person name="Myburg A."/>
            <person name="Tuskan G."/>
            <person name="Grattapaglia D."/>
            <person name="Rokhsar D.S."/>
        </authorList>
    </citation>
    <scope>NUCLEOTIDE SEQUENCE</scope>
    <source>
        <tissue evidence="8">Leaf extractions</tissue>
    </source>
</reference>
<feature type="transmembrane region" description="Helical" evidence="6">
    <location>
        <begin position="43"/>
        <end position="65"/>
    </location>
</feature>
<keyword evidence="5 6" id="KW-0472">Membrane</keyword>
<evidence type="ECO:0000256" key="2">
    <source>
        <dbReference type="ARBA" id="ARBA00007635"/>
    </source>
</evidence>
<dbReference type="GO" id="GO:0016020">
    <property type="term" value="C:membrane"/>
    <property type="evidence" value="ECO:0007669"/>
    <property type="project" value="UniProtKB-SubCell"/>
</dbReference>
<feature type="domain" description="EamA" evidence="7">
    <location>
        <begin position="14"/>
        <end position="155"/>
    </location>
</feature>
<organism evidence="8">
    <name type="scientific">Eucalyptus grandis</name>
    <name type="common">Flooded gum</name>
    <dbReference type="NCBI Taxonomy" id="71139"/>
    <lineage>
        <taxon>Eukaryota</taxon>
        <taxon>Viridiplantae</taxon>
        <taxon>Streptophyta</taxon>
        <taxon>Embryophyta</taxon>
        <taxon>Tracheophyta</taxon>
        <taxon>Spermatophyta</taxon>
        <taxon>Magnoliopsida</taxon>
        <taxon>eudicotyledons</taxon>
        <taxon>Gunneridae</taxon>
        <taxon>Pentapetalae</taxon>
        <taxon>rosids</taxon>
        <taxon>malvids</taxon>
        <taxon>Myrtales</taxon>
        <taxon>Myrtaceae</taxon>
        <taxon>Myrtoideae</taxon>
        <taxon>Eucalypteae</taxon>
        <taxon>Eucalyptus</taxon>
    </lineage>
</organism>
<comment type="subcellular location">
    <subcellularLocation>
        <location evidence="1 6">Membrane</location>
        <topology evidence="1 6">Multi-pass membrane protein</topology>
    </subcellularLocation>
</comment>
<dbReference type="Pfam" id="PF00892">
    <property type="entry name" value="EamA"/>
    <property type="match status" value="1"/>
</dbReference>
<dbReference type="InterPro" id="IPR000620">
    <property type="entry name" value="EamA_dom"/>
</dbReference>
<dbReference type="eggNOG" id="ENOG502QR4Y">
    <property type="taxonomic scope" value="Eukaryota"/>
</dbReference>
<evidence type="ECO:0000313" key="8">
    <source>
        <dbReference type="EMBL" id="KCW63053.1"/>
    </source>
</evidence>
<feature type="transmembrane region" description="Helical" evidence="6">
    <location>
        <begin position="189"/>
        <end position="208"/>
    </location>
</feature>
<feature type="transmembrane region" description="Helical" evidence="6">
    <location>
        <begin position="108"/>
        <end position="128"/>
    </location>
</feature>
<evidence type="ECO:0000256" key="1">
    <source>
        <dbReference type="ARBA" id="ARBA00004141"/>
    </source>
</evidence>
<evidence type="ECO:0000256" key="3">
    <source>
        <dbReference type="ARBA" id="ARBA00022692"/>
    </source>
</evidence>
<dbReference type="InParanoid" id="A0A059BAB5"/>
<comment type="similarity">
    <text evidence="2 6">Belongs to the drug/metabolite transporter (DMT) superfamily. Plant drug/metabolite exporter (P-DME) (TC 2.A.7.4) family.</text>
</comment>
<evidence type="ECO:0000259" key="7">
    <source>
        <dbReference type="Pfam" id="PF00892"/>
    </source>
</evidence>
<dbReference type="AlphaFoldDB" id="A0A059BAB5"/>
<evidence type="ECO:0000256" key="4">
    <source>
        <dbReference type="ARBA" id="ARBA00022989"/>
    </source>
</evidence>
<feature type="transmembrane region" description="Helical" evidence="6">
    <location>
        <begin position="140"/>
        <end position="158"/>
    </location>
</feature>
<dbReference type="Gramene" id="KCW63053">
    <property type="protein sequence ID" value="KCW63053"/>
    <property type="gene ID" value="EUGRSUZ_G00639"/>
</dbReference>
<name>A0A059BAB5_EUCGR</name>
<dbReference type="PANTHER" id="PTHR31218">
    <property type="entry name" value="WAT1-RELATED PROTEIN"/>
    <property type="match status" value="1"/>
</dbReference>
<dbReference type="InterPro" id="IPR037185">
    <property type="entry name" value="EmrE-like"/>
</dbReference>
<keyword evidence="3 6" id="KW-0812">Transmembrane</keyword>
<feature type="transmembrane region" description="Helical" evidence="6">
    <location>
        <begin position="215"/>
        <end position="234"/>
    </location>
</feature>
<dbReference type="SUPFAM" id="SSF103481">
    <property type="entry name" value="Multidrug resistance efflux transporter EmrE"/>
    <property type="match status" value="1"/>
</dbReference>
<dbReference type="InterPro" id="IPR030184">
    <property type="entry name" value="WAT1-related"/>
</dbReference>
<evidence type="ECO:0000256" key="5">
    <source>
        <dbReference type="ARBA" id="ARBA00023136"/>
    </source>
</evidence>
<protein>
    <recommendedName>
        <fullName evidence="6">WAT1-related protein</fullName>
    </recommendedName>
</protein>
<feature type="transmembrane region" description="Helical" evidence="6">
    <location>
        <begin position="77"/>
        <end position="96"/>
    </location>
</feature>
<gene>
    <name evidence="8" type="ORF">EUGRSUZ_G00639</name>
</gene>
<dbReference type="GO" id="GO:0022857">
    <property type="term" value="F:transmembrane transporter activity"/>
    <property type="evidence" value="ECO:0007669"/>
    <property type="project" value="InterPro"/>
</dbReference>